<evidence type="ECO:0000256" key="1">
    <source>
        <dbReference type="SAM" id="MobiDB-lite"/>
    </source>
</evidence>
<evidence type="ECO:0000313" key="4">
    <source>
        <dbReference type="Proteomes" id="UP001054252"/>
    </source>
</evidence>
<dbReference type="Proteomes" id="UP001054252">
    <property type="component" value="Unassembled WGS sequence"/>
</dbReference>
<proteinExistence type="predicted"/>
<feature type="domain" description="Retrotransposon gag" evidence="2">
    <location>
        <begin position="133"/>
        <end position="191"/>
    </location>
</feature>
<feature type="region of interest" description="Disordered" evidence="1">
    <location>
        <begin position="31"/>
        <end position="91"/>
    </location>
</feature>
<evidence type="ECO:0000259" key="2">
    <source>
        <dbReference type="Pfam" id="PF03732"/>
    </source>
</evidence>
<dbReference type="PANTHER" id="PTHR35046:SF9">
    <property type="entry name" value="RNA-DIRECTED DNA POLYMERASE"/>
    <property type="match status" value="1"/>
</dbReference>
<sequence length="192" mass="23290">MPPRRQNPPRQRVVRDIEMEELCQQIQRLQERLEAFEGQQAQHPQDEPHESEEDIDDENPFHHLRENESSSSIERVCHRRPQPNAAPKSTNLGIKIDIPDFEGRLQLDEFIDWLHTMERVFELKDIPDDKHVKLVAIKLKKHASIWWENLKRSQQRKGRSKIKTWEKMRRELTRKFLPDRYYQDNFVKFHNL</sequence>
<name>A0AAV5HMI6_9ROSI</name>
<reference evidence="3 4" key="1">
    <citation type="journal article" date="2021" name="Commun. Biol.">
        <title>The genome of Shorea leprosula (Dipterocarpaceae) highlights the ecological relevance of drought in aseasonal tropical rainforests.</title>
        <authorList>
            <person name="Ng K.K.S."/>
            <person name="Kobayashi M.J."/>
            <person name="Fawcett J.A."/>
            <person name="Hatakeyama M."/>
            <person name="Paape T."/>
            <person name="Ng C.H."/>
            <person name="Ang C.C."/>
            <person name="Tnah L.H."/>
            <person name="Lee C.T."/>
            <person name="Nishiyama T."/>
            <person name="Sese J."/>
            <person name="O'Brien M.J."/>
            <person name="Copetti D."/>
            <person name="Mohd Noor M.I."/>
            <person name="Ong R.C."/>
            <person name="Putra M."/>
            <person name="Sireger I.Z."/>
            <person name="Indrioko S."/>
            <person name="Kosugi Y."/>
            <person name="Izuno A."/>
            <person name="Isagi Y."/>
            <person name="Lee S.L."/>
            <person name="Shimizu K.K."/>
        </authorList>
    </citation>
    <scope>NUCLEOTIDE SEQUENCE [LARGE SCALE GENOMIC DNA]</scope>
    <source>
        <strain evidence="3">214</strain>
    </source>
</reference>
<comment type="caution">
    <text evidence="3">The sequence shown here is derived from an EMBL/GenBank/DDBJ whole genome shotgun (WGS) entry which is preliminary data.</text>
</comment>
<dbReference type="PANTHER" id="PTHR35046">
    <property type="entry name" value="ZINC KNUCKLE (CCHC-TYPE) FAMILY PROTEIN"/>
    <property type="match status" value="1"/>
</dbReference>
<evidence type="ECO:0000313" key="3">
    <source>
        <dbReference type="EMBL" id="GKU89838.1"/>
    </source>
</evidence>
<feature type="compositionally biased region" description="Basic and acidic residues" evidence="1">
    <location>
        <begin position="59"/>
        <end position="68"/>
    </location>
</feature>
<accession>A0AAV5HMI6</accession>
<feature type="compositionally biased region" description="Acidic residues" evidence="1">
    <location>
        <begin position="49"/>
        <end position="58"/>
    </location>
</feature>
<dbReference type="EMBL" id="BPVZ01000003">
    <property type="protein sequence ID" value="GKU89838.1"/>
    <property type="molecule type" value="Genomic_DNA"/>
</dbReference>
<keyword evidence="4" id="KW-1185">Reference proteome</keyword>
<dbReference type="Pfam" id="PF03732">
    <property type="entry name" value="Retrotrans_gag"/>
    <property type="match status" value="1"/>
</dbReference>
<organism evidence="3 4">
    <name type="scientific">Rubroshorea leprosula</name>
    <dbReference type="NCBI Taxonomy" id="152421"/>
    <lineage>
        <taxon>Eukaryota</taxon>
        <taxon>Viridiplantae</taxon>
        <taxon>Streptophyta</taxon>
        <taxon>Embryophyta</taxon>
        <taxon>Tracheophyta</taxon>
        <taxon>Spermatophyta</taxon>
        <taxon>Magnoliopsida</taxon>
        <taxon>eudicotyledons</taxon>
        <taxon>Gunneridae</taxon>
        <taxon>Pentapetalae</taxon>
        <taxon>rosids</taxon>
        <taxon>malvids</taxon>
        <taxon>Malvales</taxon>
        <taxon>Dipterocarpaceae</taxon>
        <taxon>Rubroshorea</taxon>
    </lineage>
</organism>
<dbReference type="InterPro" id="IPR005162">
    <property type="entry name" value="Retrotrans_gag_dom"/>
</dbReference>
<protein>
    <recommendedName>
        <fullName evidence="2">Retrotransposon gag domain-containing protein</fullName>
    </recommendedName>
</protein>
<dbReference type="AlphaFoldDB" id="A0AAV5HMI6"/>
<gene>
    <name evidence="3" type="ORF">SLEP1_g3923</name>
</gene>